<feature type="transmembrane region" description="Helical" evidence="6">
    <location>
        <begin position="514"/>
        <end position="532"/>
    </location>
</feature>
<feature type="transmembrane region" description="Helical" evidence="6">
    <location>
        <begin position="428"/>
        <end position="445"/>
    </location>
</feature>
<keyword evidence="4 6" id="KW-0472">Membrane</keyword>
<sequence length="601" mass="66605">MQGDQQQFFSGTSYPQQPGYGIGFAPQQPGMQPGMQAGFHPSAFAPSAGSPDGYSPYDAESASVKGFDFNDQSIRRGFIKKVYSILTLQLSITFVFVAFVMNHEPTRLWVRRNPFMFWVAFLVMIVTMIAISCCGDLRRKAPANFVLLGMFTFAESFLVSMVAASYSSEEVMLAFGITAAVCLGLTLFAFQTKWDFTMMGGILFAAVMIFFLFGLIAMFFPGKIMQLVYSSIGALLFSFYLVYDTQIMMGGNHKFSISPEEYVFAALCLYLDVINIFLHILSIIDPNQAYYGGQYPQQPGYNPNYPPQQPGYPPQQPGYPPQQPGYPSGGYIPGYPPQQPGYPPQPGYSPQPGFVQPPPAMPGAYGAAYDPETGSVKGFEFNDQSIRRGFIRKVYSILTIQLAITLGFITLFLYHRPTKLWVQNHPEMFWIALGVMIVTLISMACCGDVRRKAPMNFIFLTLFTLAQAFLLGVTTANFSSQEVMLAVGITAAVCLGLTLFAFQTKWDFTVMGGILFVAALILMLFGLIAIFFPGKTITLVYASAGALIFSIYLVYDTQLMLGGEHKYSISPEEYIFAALNLYLDIVNIFMYILTIIGATRD</sequence>
<keyword evidence="3 6" id="KW-1133">Transmembrane helix</keyword>
<dbReference type="InterPro" id="IPR006214">
    <property type="entry name" value="Bax_inhibitor_1-related"/>
</dbReference>
<feature type="compositionally biased region" description="Pro residues" evidence="5">
    <location>
        <begin position="304"/>
        <end position="324"/>
    </location>
</feature>
<feature type="transmembrane region" description="Helical" evidence="6">
    <location>
        <begin position="457"/>
        <end position="477"/>
    </location>
</feature>
<dbReference type="Pfam" id="PF01027">
    <property type="entry name" value="Bax1-I"/>
    <property type="match status" value="2"/>
</dbReference>
<dbReference type="Proteomes" id="UP000075881">
    <property type="component" value="Unassembled WGS sequence"/>
</dbReference>
<protein>
    <submittedName>
        <fullName evidence="7">Uncharacterized protein</fullName>
    </submittedName>
</protein>
<feature type="compositionally biased region" description="Pro residues" evidence="5">
    <location>
        <begin position="334"/>
        <end position="353"/>
    </location>
</feature>
<evidence type="ECO:0000256" key="6">
    <source>
        <dbReference type="SAM" id="Phobius"/>
    </source>
</evidence>
<organism evidence="7 8">
    <name type="scientific">Anopheles christyi</name>
    <dbReference type="NCBI Taxonomy" id="43041"/>
    <lineage>
        <taxon>Eukaryota</taxon>
        <taxon>Metazoa</taxon>
        <taxon>Ecdysozoa</taxon>
        <taxon>Arthropoda</taxon>
        <taxon>Hexapoda</taxon>
        <taxon>Insecta</taxon>
        <taxon>Pterygota</taxon>
        <taxon>Neoptera</taxon>
        <taxon>Endopterygota</taxon>
        <taxon>Diptera</taxon>
        <taxon>Nematocera</taxon>
        <taxon>Culicoidea</taxon>
        <taxon>Culicidae</taxon>
        <taxon>Anophelinae</taxon>
        <taxon>Anopheles</taxon>
    </lineage>
</organism>
<feature type="transmembrane region" description="Helical" evidence="6">
    <location>
        <begin position="115"/>
        <end position="133"/>
    </location>
</feature>
<keyword evidence="2 6" id="KW-0812">Transmembrane</keyword>
<feature type="transmembrane region" description="Helical" evidence="6">
    <location>
        <begin position="226"/>
        <end position="243"/>
    </location>
</feature>
<evidence type="ECO:0000256" key="3">
    <source>
        <dbReference type="ARBA" id="ARBA00022989"/>
    </source>
</evidence>
<evidence type="ECO:0000313" key="8">
    <source>
        <dbReference type="Proteomes" id="UP000075881"/>
    </source>
</evidence>
<dbReference type="EnsemblMetazoa" id="ACHR006630-RA">
    <property type="protein sequence ID" value="ACHR006630-PA"/>
    <property type="gene ID" value="ACHR006630"/>
</dbReference>
<name>A0A182K795_9DIPT</name>
<dbReference type="AlphaFoldDB" id="A0A182K795"/>
<feature type="transmembrane region" description="Helical" evidence="6">
    <location>
        <begin position="202"/>
        <end position="220"/>
    </location>
</feature>
<feature type="transmembrane region" description="Helical" evidence="6">
    <location>
        <begin position="145"/>
        <end position="166"/>
    </location>
</feature>
<dbReference type="PANTHER" id="PTHR23291:SF47">
    <property type="entry name" value="TRANSMEMBRANE BAX INHIBITOR MOTIF CONTAINING 7"/>
    <property type="match status" value="1"/>
</dbReference>
<keyword evidence="8" id="KW-1185">Reference proteome</keyword>
<dbReference type="PANTHER" id="PTHR23291">
    <property type="entry name" value="BAX INHIBITOR-RELATED"/>
    <property type="match status" value="1"/>
</dbReference>
<feature type="transmembrane region" description="Helical" evidence="6">
    <location>
        <begin position="172"/>
        <end position="190"/>
    </location>
</feature>
<evidence type="ECO:0000256" key="5">
    <source>
        <dbReference type="SAM" id="MobiDB-lite"/>
    </source>
</evidence>
<dbReference type="STRING" id="43041.A0A182K795"/>
<feature type="transmembrane region" description="Helical" evidence="6">
    <location>
        <begin position="82"/>
        <end position="103"/>
    </location>
</feature>
<proteinExistence type="predicted"/>
<feature type="transmembrane region" description="Helical" evidence="6">
    <location>
        <begin position="394"/>
        <end position="416"/>
    </location>
</feature>
<evidence type="ECO:0000256" key="1">
    <source>
        <dbReference type="ARBA" id="ARBA00004141"/>
    </source>
</evidence>
<dbReference type="GO" id="GO:0016020">
    <property type="term" value="C:membrane"/>
    <property type="evidence" value="ECO:0007669"/>
    <property type="project" value="UniProtKB-SubCell"/>
</dbReference>
<evidence type="ECO:0000313" key="7">
    <source>
        <dbReference type="EnsemblMetazoa" id="ACHR006630-PA"/>
    </source>
</evidence>
<evidence type="ECO:0000256" key="4">
    <source>
        <dbReference type="ARBA" id="ARBA00023136"/>
    </source>
</evidence>
<evidence type="ECO:0000256" key="2">
    <source>
        <dbReference type="ARBA" id="ARBA00022692"/>
    </source>
</evidence>
<feature type="region of interest" description="Disordered" evidence="5">
    <location>
        <begin position="301"/>
        <end position="353"/>
    </location>
</feature>
<feature type="transmembrane region" description="Helical" evidence="6">
    <location>
        <begin position="483"/>
        <end position="502"/>
    </location>
</feature>
<reference evidence="8" key="1">
    <citation type="submission" date="2013-03" db="EMBL/GenBank/DDBJ databases">
        <title>The Genome Sequence of Anopheles christyi ACHKN1017.</title>
        <authorList>
            <consortium name="The Broad Institute Genomics Platform"/>
            <person name="Neafsey D.E."/>
            <person name="Besansky N."/>
            <person name="Walker B."/>
            <person name="Young S.K."/>
            <person name="Zeng Q."/>
            <person name="Gargeya S."/>
            <person name="Fitzgerald M."/>
            <person name="Haas B."/>
            <person name="Abouelleil A."/>
            <person name="Allen A.W."/>
            <person name="Alvarado L."/>
            <person name="Arachchi H.M."/>
            <person name="Berlin A.M."/>
            <person name="Chapman S.B."/>
            <person name="Gainer-Dewar J."/>
            <person name="Goldberg J."/>
            <person name="Griggs A."/>
            <person name="Gujja S."/>
            <person name="Hansen M."/>
            <person name="Howarth C."/>
            <person name="Imamovic A."/>
            <person name="Ireland A."/>
            <person name="Larimer J."/>
            <person name="McCowan C."/>
            <person name="Murphy C."/>
            <person name="Pearson M."/>
            <person name="Poon T.W."/>
            <person name="Priest M."/>
            <person name="Roberts A."/>
            <person name="Saif S."/>
            <person name="Shea T."/>
            <person name="Sisk P."/>
            <person name="Sykes S."/>
            <person name="Wortman J."/>
            <person name="Nusbaum C."/>
            <person name="Birren B."/>
        </authorList>
    </citation>
    <scope>NUCLEOTIDE SEQUENCE [LARGE SCALE GENOMIC DNA]</scope>
    <source>
        <strain evidence="8">ACHKN1017</strain>
    </source>
</reference>
<accession>A0A182K795</accession>
<dbReference type="CDD" id="cd10428">
    <property type="entry name" value="LFG_like"/>
    <property type="match status" value="2"/>
</dbReference>
<dbReference type="VEuPathDB" id="VectorBase:ACHR006630"/>
<comment type="subcellular location">
    <subcellularLocation>
        <location evidence="1">Membrane</location>
        <topology evidence="1">Multi-pass membrane protein</topology>
    </subcellularLocation>
</comment>
<reference evidence="7" key="2">
    <citation type="submission" date="2020-05" db="UniProtKB">
        <authorList>
            <consortium name="EnsemblMetazoa"/>
        </authorList>
    </citation>
    <scope>IDENTIFICATION</scope>
    <source>
        <strain evidence="7">ACHKN1017</strain>
    </source>
</reference>
<feature type="transmembrane region" description="Helical" evidence="6">
    <location>
        <begin position="575"/>
        <end position="598"/>
    </location>
</feature>
<feature type="transmembrane region" description="Helical" evidence="6">
    <location>
        <begin position="538"/>
        <end position="555"/>
    </location>
</feature>